<evidence type="ECO:0000256" key="1">
    <source>
        <dbReference type="SAM" id="MobiDB-lite"/>
    </source>
</evidence>
<feature type="region of interest" description="Disordered" evidence="1">
    <location>
        <begin position="32"/>
        <end position="55"/>
    </location>
</feature>
<sequence>MDLPGLLPWPGGQTSVRHCFQLRGIAWARQGEQSGNGLHADVGAVKQRKPNDSRA</sequence>
<dbReference type="AlphaFoldDB" id="A0A1H1S3M7"/>
<protein>
    <submittedName>
        <fullName evidence="2">Uncharacterized protein</fullName>
    </submittedName>
</protein>
<dbReference type="RefSeq" id="WP_157718645.1">
    <property type="nucleotide sequence ID" value="NZ_LT629748.1"/>
</dbReference>
<dbReference type="STRING" id="797277.SAMN05216198_1923"/>
<evidence type="ECO:0000313" key="2">
    <source>
        <dbReference type="EMBL" id="SDS42700.1"/>
    </source>
</evidence>
<organism evidence="2 3">
    <name type="scientific">Halopseudomonas litoralis</name>
    <dbReference type="NCBI Taxonomy" id="797277"/>
    <lineage>
        <taxon>Bacteria</taxon>
        <taxon>Pseudomonadati</taxon>
        <taxon>Pseudomonadota</taxon>
        <taxon>Gammaproteobacteria</taxon>
        <taxon>Pseudomonadales</taxon>
        <taxon>Pseudomonadaceae</taxon>
        <taxon>Halopseudomonas</taxon>
    </lineage>
</organism>
<accession>A0A1H1S3M7</accession>
<dbReference type="Proteomes" id="UP000243426">
    <property type="component" value="Chromosome I"/>
</dbReference>
<keyword evidence="3" id="KW-1185">Reference proteome</keyword>
<reference evidence="3" key="1">
    <citation type="submission" date="2016-10" db="EMBL/GenBank/DDBJ databases">
        <authorList>
            <person name="Varghese N."/>
            <person name="Submissions S."/>
        </authorList>
    </citation>
    <scope>NUCLEOTIDE SEQUENCE [LARGE SCALE GENOMIC DNA]</scope>
    <source>
        <strain evidence="3">2SM5</strain>
    </source>
</reference>
<gene>
    <name evidence="2" type="ORF">SAMN05216198_1923</name>
</gene>
<name>A0A1H1S3M7_9GAMM</name>
<proteinExistence type="predicted"/>
<evidence type="ECO:0000313" key="3">
    <source>
        <dbReference type="Proteomes" id="UP000243426"/>
    </source>
</evidence>
<dbReference type="EMBL" id="LT629748">
    <property type="protein sequence ID" value="SDS42700.1"/>
    <property type="molecule type" value="Genomic_DNA"/>
</dbReference>